<keyword evidence="3" id="KW-1003">Cell membrane</keyword>
<keyword evidence="10" id="KW-1185">Reference proteome</keyword>
<evidence type="ECO:0000256" key="2">
    <source>
        <dbReference type="ARBA" id="ARBA00022448"/>
    </source>
</evidence>
<dbReference type="RefSeq" id="WP_358134362.1">
    <property type="nucleotide sequence ID" value="NZ_JBFALK010000010.1"/>
</dbReference>
<comment type="subcellular location">
    <subcellularLocation>
        <location evidence="1">Cell membrane</location>
        <topology evidence="1">Multi-pass membrane protein</topology>
    </subcellularLocation>
</comment>
<feature type="transmembrane region" description="Helical" evidence="7">
    <location>
        <begin position="149"/>
        <end position="167"/>
    </location>
</feature>
<keyword evidence="6 7" id="KW-0472">Membrane</keyword>
<name>A0ABV3GGG4_MICGL</name>
<dbReference type="CDD" id="cd17321">
    <property type="entry name" value="MFS_MMR_MDR_like"/>
    <property type="match status" value="1"/>
</dbReference>
<proteinExistence type="predicted"/>
<feature type="transmembrane region" description="Helical" evidence="7">
    <location>
        <begin position="372"/>
        <end position="395"/>
    </location>
</feature>
<evidence type="ECO:0000256" key="3">
    <source>
        <dbReference type="ARBA" id="ARBA00022475"/>
    </source>
</evidence>
<evidence type="ECO:0000256" key="5">
    <source>
        <dbReference type="ARBA" id="ARBA00022989"/>
    </source>
</evidence>
<feature type="transmembrane region" description="Helical" evidence="7">
    <location>
        <begin position="59"/>
        <end position="78"/>
    </location>
</feature>
<gene>
    <name evidence="9" type="ORF">AB0I59_18990</name>
</gene>
<dbReference type="Gene3D" id="1.20.1250.20">
    <property type="entry name" value="MFS general substrate transporter like domains"/>
    <property type="match status" value="1"/>
</dbReference>
<feature type="transmembrane region" description="Helical" evidence="7">
    <location>
        <begin position="90"/>
        <end position="108"/>
    </location>
</feature>
<evidence type="ECO:0000259" key="8">
    <source>
        <dbReference type="PROSITE" id="PS50850"/>
    </source>
</evidence>
<sequence length="486" mass="50891">MTTTSGTVPARVGERERLRHAWRTLSVVSMASVLTALGGSALNIALPQVVRHTHASADAASWILLAFQLTTTVLMVLFGRLADMYGRRAMYLGGLATYTVASLLAGLAPDAWLIVGLRVVQAAGGAMLLTNSAALVTDAFPRSRLGEGMGVYTASFSIAQLVGPTLGGLFTEHLGWRWVFWYNVPIGVACLVWGFVALRPGRPHSGERGLDLPGSALVPACLGGLLLALSEVTRLGWGHPVVVSGLVVFAVTLPLFVVRELRARHPVVDIRMFRDLPFAFGTLASLLNSVAGVGVVFLISLLFQAVHGEDPVRAALKVLPLSVAAMSASVASGFLQRKLNPRTVAAVGTALSTAGLAGLLCLISPTVSYAPISVALVLIGVGSGLFLPSNTTAILHGLPANRLGIVNAMRLMLQNTGIVVGTALVLSIITVPLPAELHDHVFAGTLSTVSDTAVDQLITGYRWALACMTAISALAVLTCLIGRRAR</sequence>
<dbReference type="InterPro" id="IPR011701">
    <property type="entry name" value="MFS"/>
</dbReference>
<feature type="transmembrane region" description="Helical" evidence="7">
    <location>
        <begin position="344"/>
        <end position="366"/>
    </location>
</feature>
<dbReference type="InterPro" id="IPR036259">
    <property type="entry name" value="MFS_trans_sf"/>
</dbReference>
<evidence type="ECO:0000313" key="10">
    <source>
        <dbReference type="Proteomes" id="UP001551675"/>
    </source>
</evidence>
<dbReference type="Gene3D" id="1.20.1720.10">
    <property type="entry name" value="Multidrug resistance protein D"/>
    <property type="match status" value="1"/>
</dbReference>
<feature type="transmembrane region" description="Helical" evidence="7">
    <location>
        <begin position="416"/>
        <end position="435"/>
    </location>
</feature>
<organism evidence="9 10">
    <name type="scientific">Microtetraspora glauca</name>
    <dbReference type="NCBI Taxonomy" id="1996"/>
    <lineage>
        <taxon>Bacteria</taxon>
        <taxon>Bacillati</taxon>
        <taxon>Actinomycetota</taxon>
        <taxon>Actinomycetes</taxon>
        <taxon>Streptosporangiales</taxon>
        <taxon>Streptosporangiaceae</taxon>
        <taxon>Microtetraspora</taxon>
    </lineage>
</organism>
<keyword evidence="2" id="KW-0813">Transport</keyword>
<feature type="domain" description="Major facilitator superfamily (MFS) profile" evidence="8">
    <location>
        <begin position="24"/>
        <end position="484"/>
    </location>
</feature>
<dbReference type="PROSITE" id="PS50850">
    <property type="entry name" value="MFS"/>
    <property type="match status" value="1"/>
</dbReference>
<feature type="transmembrane region" description="Helical" evidence="7">
    <location>
        <begin position="179"/>
        <end position="198"/>
    </location>
</feature>
<feature type="transmembrane region" description="Helical" evidence="7">
    <location>
        <begin position="241"/>
        <end position="258"/>
    </location>
</feature>
<dbReference type="PANTHER" id="PTHR42718:SF46">
    <property type="entry name" value="BLR6921 PROTEIN"/>
    <property type="match status" value="1"/>
</dbReference>
<dbReference type="Proteomes" id="UP001551675">
    <property type="component" value="Unassembled WGS sequence"/>
</dbReference>
<keyword evidence="4 7" id="KW-0812">Transmembrane</keyword>
<evidence type="ECO:0000256" key="6">
    <source>
        <dbReference type="ARBA" id="ARBA00023136"/>
    </source>
</evidence>
<evidence type="ECO:0000256" key="4">
    <source>
        <dbReference type="ARBA" id="ARBA00022692"/>
    </source>
</evidence>
<comment type="caution">
    <text evidence="9">The sequence shown here is derived from an EMBL/GenBank/DDBJ whole genome shotgun (WGS) entry which is preliminary data.</text>
</comment>
<evidence type="ECO:0000256" key="7">
    <source>
        <dbReference type="SAM" id="Phobius"/>
    </source>
</evidence>
<evidence type="ECO:0000256" key="1">
    <source>
        <dbReference type="ARBA" id="ARBA00004651"/>
    </source>
</evidence>
<evidence type="ECO:0000313" key="9">
    <source>
        <dbReference type="EMBL" id="MEV0970727.1"/>
    </source>
</evidence>
<dbReference type="EMBL" id="JBFALK010000010">
    <property type="protein sequence ID" value="MEV0970727.1"/>
    <property type="molecule type" value="Genomic_DNA"/>
</dbReference>
<feature type="transmembrane region" description="Helical" evidence="7">
    <location>
        <begin position="463"/>
        <end position="482"/>
    </location>
</feature>
<dbReference type="InterPro" id="IPR004638">
    <property type="entry name" value="EmrB-like"/>
</dbReference>
<dbReference type="InterPro" id="IPR020846">
    <property type="entry name" value="MFS_dom"/>
</dbReference>
<feature type="transmembrane region" description="Helical" evidence="7">
    <location>
        <begin position="25"/>
        <end position="47"/>
    </location>
</feature>
<accession>A0ABV3GGG4</accession>
<feature type="transmembrane region" description="Helical" evidence="7">
    <location>
        <begin position="210"/>
        <end position="229"/>
    </location>
</feature>
<keyword evidence="5 7" id="KW-1133">Transmembrane helix</keyword>
<dbReference type="Pfam" id="PF07690">
    <property type="entry name" value="MFS_1"/>
    <property type="match status" value="1"/>
</dbReference>
<dbReference type="NCBIfam" id="TIGR00711">
    <property type="entry name" value="efflux_EmrB"/>
    <property type="match status" value="1"/>
</dbReference>
<reference evidence="9 10" key="1">
    <citation type="submission" date="2024-06" db="EMBL/GenBank/DDBJ databases">
        <title>The Natural Products Discovery Center: Release of the First 8490 Sequenced Strains for Exploring Actinobacteria Biosynthetic Diversity.</title>
        <authorList>
            <person name="Kalkreuter E."/>
            <person name="Kautsar S.A."/>
            <person name="Yang D."/>
            <person name="Bader C.D."/>
            <person name="Teijaro C.N."/>
            <person name="Fluegel L."/>
            <person name="Davis C.M."/>
            <person name="Simpson J.R."/>
            <person name="Lauterbach L."/>
            <person name="Steele A.D."/>
            <person name="Gui C."/>
            <person name="Meng S."/>
            <person name="Li G."/>
            <person name="Viehrig K."/>
            <person name="Ye F."/>
            <person name="Su P."/>
            <person name="Kiefer A.F."/>
            <person name="Nichols A."/>
            <person name="Cepeda A.J."/>
            <person name="Yan W."/>
            <person name="Fan B."/>
            <person name="Jiang Y."/>
            <person name="Adhikari A."/>
            <person name="Zheng C.-J."/>
            <person name="Schuster L."/>
            <person name="Cowan T.M."/>
            <person name="Smanski M.J."/>
            <person name="Chevrette M.G."/>
            <person name="De Carvalho L.P.S."/>
            <person name="Shen B."/>
        </authorList>
    </citation>
    <scope>NUCLEOTIDE SEQUENCE [LARGE SCALE GENOMIC DNA]</scope>
    <source>
        <strain evidence="9 10">NPDC050100</strain>
    </source>
</reference>
<feature type="transmembrane region" description="Helical" evidence="7">
    <location>
        <begin position="278"/>
        <end position="303"/>
    </location>
</feature>
<dbReference type="PANTHER" id="PTHR42718">
    <property type="entry name" value="MAJOR FACILITATOR SUPERFAMILY MULTIDRUG TRANSPORTER MFSC"/>
    <property type="match status" value="1"/>
</dbReference>
<protein>
    <submittedName>
        <fullName evidence="9">MFS transporter</fullName>
    </submittedName>
</protein>
<dbReference type="SUPFAM" id="SSF103473">
    <property type="entry name" value="MFS general substrate transporter"/>
    <property type="match status" value="1"/>
</dbReference>